<evidence type="ECO:0000313" key="3">
    <source>
        <dbReference type="EMBL" id="ADL25331.1"/>
    </source>
</evidence>
<evidence type="ECO:0000313" key="4">
    <source>
        <dbReference type="Proteomes" id="UP000000517"/>
    </source>
</evidence>
<dbReference type="STRING" id="59374.FSU_0318"/>
<evidence type="ECO:0000313" key="5">
    <source>
        <dbReference type="Proteomes" id="UP000001497"/>
    </source>
</evidence>
<dbReference type="Proteomes" id="UP000000517">
    <property type="component" value="Chromosome"/>
</dbReference>
<dbReference type="OrthoDB" id="9780398at2"/>
<reference evidence="4" key="2">
    <citation type="submission" date="2010-08" db="EMBL/GenBank/DDBJ databases">
        <title>Complete sequence of Fibrobacter succinogenes subsp. succinogenes S85.</title>
        <authorList>
            <person name="Durkin A.S."/>
            <person name="Nelson K.E."/>
            <person name="Morrison M."/>
            <person name="Forsberg C.W."/>
            <person name="Wilson D.B."/>
            <person name="Russell J.B."/>
            <person name="Cann I.K.O."/>
            <person name="Mackie R.I."/>
            <person name="White B.A."/>
        </authorList>
    </citation>
    <scope>NUCLEOTIDE SEQUENCE [LARGE SCALE GENOMIC DNA]</scope>
    <source>
        <strain evidence="4">ATCC 19169 / S85</strain>
    </source>
</reference>
<reference evidence="3" key="3">
    <citation type="submission" date="2010-08" db="EMBL/GenBank/DDBJ databases">
        <authorList>
            <person name="Durkin A.S."/>
            <person name="Nelson K.E."/>
            <person name="Morrison M."/>
            <person name="Forsberg C.W."/>
            <person name="Wilson D.B."/>
            <person name="Russell J.B."/>
            <person name="Cann I.K.O."/>
            <person name="Mackie R.I."/>
            <person name="White B.A."/>
        </authorList>
    </citation>
    <scope>NUCLEOTIDE SEQUENCE</scope>
    <source>
        <strain evidence="3">S85</strain>
    </source>
</reference>
<gene>
    <name evidence="2" type="ordered locus">Fisuc_3052</name>
    <name evidence="3" type="ordered locus">FSU_0318</name>
</gene>
<protein>
    <submittedName>
        <fullName evidence="3">Uncharacterized protein</fullName>
    </submittedName>
</protein>
<dbReference type="AlphaFoldDB" id="C9RPV0"/>
<proteinExistence type="predicted"/>
<feature type="chain" id="PRO_5003001471" evidence="1">
    <location>
        <begin position="23"/>
        <end position="419"/>
    </location>
</feature>
<dbReference type="Proteomes" id="UP000001497">
    <property type="component" value="Chromosome"/>
</dbReference>
<dbReference type="EMBL" id="CP001792">
    <property type="protein sequence ID" value="ACX76632.1"/>
    <property type="molecule type" value="Genomic_DNA"/>
</dbReference>
<dbReference type="KEGG" id="fsc:FSU_0318"/>
<evidence type="ECO:0000256" key="1">
    <source>
        <dbReference type="SAM" id="SignalP"/>
    </source>
</evidence>
<name>C9RPV0_FIBSS</name>
<feature type="signal peptide" evidence="1">
    <location>
        <begin position="1"/>
        <end position="22"/>
    </location>
</feature>
<dbReference type="KEGG" id="fsu:Fisuc_3052"/>
<dbReference type="HOGENOM" id="CLU_655131_0_0_0"/>
<keyword evidence="1" id="KW-0732">Signal</keyword>
<evidence type="ECO:0000313" key="2">
    <source>
        <dbReference type="EMBL" id="ACX76632.1"/>
    </source>
</evidence>
<reference evidence="2 5" key="1">
    <citation type="submission" date="2009-10" db="EMBL/GenBank/DDBJ databases">
        <title>Complete sequence of Fibrobacter succinogenes subsp. succinogenes S85.</title>
        <authorList>
            <consortium name="US DOE Joint Genome Institute"/>
            <person name="Lucas S."/>
            <person name="Copeland A."/>
            <person name="Lapidus A."/>
            <person name="Glavina del Rio T."/>
            <person name="Tice H."/>
            <person name="Bruce D."/>
            <person name="Goodwin L."/>
            <person name="Pitluck S."/>
            <person name="Chertkov O."/>
            <person name="Detter J.C."/>
            <person name="Han C."/>
            <person name="Tapia R."/>
            <person name="Larimer F."/>
            <person name="Land M."/>
            <person name="Hauser L."/>
            <person name="Kyrpides N."/>
            <person name="Mikhailova N."/>
            <person name="Weimer P.J."/>
            <person name="Stevenson D.M."/>
            <person name="Boyum J."/>
            <person name="Brumm P.I."/>
            <person name="Mead D."/>
        </authorList>
    </citation>
    <scope>NUCLEOTIDE SEQUENCE [LARGE SCALE GENOMIC DNA]</scope>
    <source>
        <strain evidence="5">ATCC 19169 / S85</strain>
        <strain evidence="2">S85</strain>
    </source>
</reference>
<keyword evidence="5" id="KW-1185">Reference proteome</keyword>
<accession>C9RPV0</accession>
<sequence length="419" mass="48471">MVKMRSLFVLIFLCLASASLWAQESQMVSKKSLFLRAREVLHESLKNEDYERAATAFDYLRENVSAGAPLELFEEYLVDMELKRFENAIAIYTDGRRAFLDSAYTKKFDLRLRENDGLNLYLYRHLSPFDKPIADSLIARVDSSDIKQESKDLYKTLLYSEILLGYKTKLSNSSDSVRYIYFIKDTTCAEDFLLTAQNFVQNYPSSVHSSYLKDQIIPFVQKIMDRHRLYRKDPFAHKYYTGGSNLYVYKWMGTLSGDATDYLNNKMGTSFMIELSLRSWRFSLNGYYSYGMITYLKPDFKNDSDDVSEEDVTYGLNLGFTAFDSRYIRVEPFLGYSRTSFESVAHADASDEFALGTNIDYRFWSTTPKNAFSYLTVSCFLRFKYMAQFGSFKQEGVGNNKKLGTVRHTFALGVGIGDW</sequence>
<dbReference type="EMBL" id="CP002158">
    <property type="protein sequence ID" value="ADL25331.1"/>
    <property type="molecule type" value="Genomic_DNA"/>
</dbReference>
<organism evidence="3 4">
    <name type="scientific">Fibrobacter succinogenes (strain ATCC 19169 / S85)</name>
    <dbReference type="NCBI Taxonomy" id="59374"/>
    <lineage>
        <taxon>Bacteria</taxon>
        <taxon>Pseudomonadati</taxon>
        <taxon>Fibrobacterota</taxon>
        <taxon>Fibrobacteria</taxon>
        <taxon>Fibrobacterales</taxon>
        <taxon>Fibrobacteraceae</taxon>
        <taxon>Fibrobacter</taxon>
    </lineage>
</organism>